<name>A0A1G7TTS4_9PROT</name>
<dbReference type="EMBL" id="FNCE01000010">
    <property type="protein sequence ID" value="SDG38677.1"/>
    <property type="molecule type" value="Genomic_DNA"/>
</dbReference>
<dbReference type="RefSeq" id="WP_176758663.1">
    <property type="nucleotide sequence ID" value="NZ_FNCE01000010.1"/>
</dbReference>
<sequence length="462" mass="51054">MSQRQRDHLPPPLEIPLLGSRTGNLLLRPWFDRVTIRWVTRLFFPMSRGWAAAGVAEGSQRRFARELGVRTADLPRAATTRLLNAVHRTQDDYRAAREEWLETFYADSQPAQERLAAAESARERAAQAYMATRAYAFPIHVRQRLPGVAFSITDPDTVAAAHAHRLNGPATRFPPPPAPEMRQTYGVGGGYGEVSWLGWPSPGAGDTAWARVYTPTDVKNPPTLIHLHGIGMEMEMWRAQRDPVNALARDAGIRVIRPEGPWHGSRMMPGYHGGEPVLAFAPEGYLDYLQTWVAEAAQLIRWARATSTGPVLIGGLSLGALTAQIVGTVAAWWPRELQADAMFLVATSGDMVEVGFEGAFAQGFGLGEKLHEHGWTHDKLVDYRTLMEPQGPPVMPPERVVMLLGRKDAVTPYSGGLALARQWHLPSENVFVRNRGHFSTPLGLHQDPSPLHRAVEVLRASA</sequence>
<evidence type="ECO:0000313" key="1">
    <source>
        <dbReference type="EMBL" id="SDG38677.1"/>
    </source>
</evidence>
<gene>
    <name evidence="1" type="ORF">SAMN05216241_11071</name>
</gene>
<evidence type="ECO:0000313" key="2">
    <source>
        <dbReference type="Proteomes" id="UP000199415"/>
    </source>
</evidence>
<organism evidence="1 2">
    <name type="scientific">Limimonas halophila</name>
    <dbReference type="NCBI Taxonomy" id="1082479"/>
    <lineage>
        <taxon>Bacteria</taxon>
        <taxon>Pseudomonadati</taxon>
        <taxon>Pseudomonadota</taxon>
        <taxon>Alphaproteobacteria</taxon>
        <taxon>Rhodospirillales</taxon>
        <taxon>Rhodovibrionaceae</taxon>
        <taxon>Limimonas</taxon>
    </lineage>
</organism>
<dbReference type="Gene3D" id="3.40.50.1820">
    <property type="entry name" value="alpha/beta hydrolase"/>
    <property type="match status" value="1"/>
</dbReference>
<dbReference type="InterPro" id="IPR029058">
    <property type="entry name" value="AB_hydrolase_fold"/>
</dbReference>
<dbReference type="STRING" id="1082479.SAMN05216241_11071"/>
<proteinExistence type="predicted"/>
<reference evidence="1 2" key="1">
    <citation type="submission" date="2016-10" db="EMBL/GenBank/DDBJ databases">
        <authorList>
            <person name="de Groot N.N."/>
        </authorList>
    </citation>
    <scope>NUCLEOTIDE SEQUENCE [LARGE SCALE GENOMIC DNA]</scope>
    <source>
        <strain evidence="1 2">DSM 25584</strain>
    </source>
</reference>
<dbReference type="SUPFAM" id="SSF53474">
    <property type="entry name" value="alpha/beta-Hydrolases"/>
    <property type="match status" value="1"/>
</dbReference>
<dbReference type="InterPro" id="IPR019149">
    <property type="entry name" value="ABHD18"/>
</dbReference>
<dbReference type="AlphaFoldDB" id="A0A1G7TTS4"/>
<keyword evidence="2" id="KW-1185">Reference proteome</keyword>
<accession>A0A1G7TTS4</accession>
<protein>
    <submittedName>
        <fullName evidence="1">Uncharacterized conserved protein</fullName>
    </submittedName>
</protein>
<dbReference type="Proteomes" id="UP000199415">
    <property type="component" value="Unassembled WGS sequence"/>
</dbReference>
<dbReference type="Pfam" id="PF09752">
    <property type="entry name" value="ABHD18"/>
    <property type="match status" value="1"/>
</dbReference>